<organism evidence="1 2">
    <name type="scientific">Rosenbergiella gaditana</name>
    <dbReference type="NCBI Taxonomy" id="2726987"/>
    <lineage>
        <taxon>Bacteria</taxon>
        <taxon>Pseudomonadati</taxon>
        <taxon>Pseudomonadota</taxon>
        <taxon>Gammaproteobacteria</taxon>
        <taxon>Enterobacterales</taxon>
        <taxon>Erwiniaceae</taxon>
        <taxon>Rosenbergiella</taxon>
    </lineage>
</organism>
<dbReference type="InterPro" id="IPR036692">
    <property type="entry name" value="Shew3726-like_sf"/>
</dbReference>
<dbReference type="EMBL" id="JABBFR010000036">
    <property type="protein sequence ID" value="MBT0725679.1"/>
    <property type="molecule type" value="Genomic_DNA"/>
</dbReference>
<dbReference type="Gene3D" id="3.30.160.140">
    <property type="entry name" value="Shew3726-like"/>
    <property type="match status" value="1"/>
</dbReference>
<dbReference type="SUPFAM" id="SSF160272">
    <property type="entry name" value="Shew3726-like"/>
    <property type="match status" value="1"/>
</dbReference>
<dbReference type="Proteomes" id="UP000790096">
    <property type="component" value="Unassembled WGS sequence"/>
</dbReference>
<comment type="caution">
    <text evidence="1">The sequence shown here is derived from an EMBL/GenBank/DDBJ whole genome shotgun (WGS) entry which is preliminary data.</text>
</comment>
<evidence type="ECO:0000313" key="1">
    <source>
        <dbReference type="EMBL" id="MBT0725679.1"/>
    </source>
</evidence>
<dbReference type="Pfam" id="PF07369">
    <property type="entry name" value="DUF1488"/>
    <property type="match status" value="1"/>
</dbReference>
<name>A0ABS5T007_9GAMM</name>
<sequence>MNQAIQFLEDEYFDAEKQAVIFSALESGHKLTCAISAAVLGDQFGEGDPLSLFEQNRWDIEELAEKAITSQLDDINGCYWLSI</sequence>
<dbReference type="InterPro" id="IPR009962">
    <property type="entry name" value="DUF1488"/>
</dbReference>
<proteinExistence type="predicted"/>
<protein>
    <submittedName>
        <fullName evidence="1">DUF1488 domain-containing protein</fullName>
    </submittedName>
</protein>
<keyword evidence="2" id="KW-1185">Reference proteome</keyword>
<accession>A0ABS5T007</accession>
<gene>
    <name evidence="1" type="ORF">HH682_14930</name>
</gene>
<evidence type="ECO:0000313" key="2">
    <source>
        <dbReference type="Proteomes" id="UP000790096"/>
    </source>
</evidence>
<reference evidence="1 2" key="1">
    <citation type="submission" date="2020-04" db="EMBL/GenBank/DDBJ databases">
        <title>Genome sequencing of Rosenbergiella species.</title>
        <authorList>
            <person name="Alvarez-Perez S."/>
            <person name="Lievens B."/>
        </authorList>
    </citation>
    <scope>NUCLEOTIDE SEQUENCE [LARGE SCALE GENOMIC DNA]</scope>
    <source>
        <strain evidence="1 2">S61</strain>
    </source>
</reference>
<dbReference type="RefSeq" id="WP_214238285.1">
    <property type="nucleotide sequence ID" value="NZ_JABBFR010000036.1"/>
</dbReference>